<dbReference type="GO" id="GO:0005886">
    <property type="term" value="C:plasma membrane"/>
    <property type="evidence" value="ECO:0007669"/>
    <property type="project" value="TreeGrafter"/>
</dbReference>
<proteinExistence type="predicted"/>
<dbReference type="EMBL" id="SGKC01000055">
    <property type="protein sequence ID" value="NEZ93837.1"/>
    <property type="molecule type" value="Genomic_DNA"/>
</dbReference>
<evidence type="ECO:0000313" key="2">
    <source>
        <dbReference type="EMBL" id="NEZ93837.1"/>
    </source>
</evidence>
<reference evidence="3 5" key="1">
    <citation type="journal article" date="2014" name="J. Infect. Dis.">
        <title>Molecular characterization of a novel botulinum neurotoxin type H gene.</title>
        <authorList>
            <person name="Dover N."/>
            <person name="Barash J.R."/>
            <person name="Hill K.K."/>
            <person name="Xie G."/>
            <person name="Arnon S.S."/>
        </authorList>
    </citation>
    <scope>NUCLEOTIDE SEQUENCE [LARGE SCALE GENOMIC DNA]</scope>
    <source>
        <strain evidence="3 5">IBCA10-7060</strain>
    </source>
</reference>
<dbReference type="SMART" id="SM00267">
    <property type="entry name" value="GGDEF"/>
    <property type="match status" value="1"/>
</dbReference>
<dbReference type="GO" id="GO:0043709">
    <property type="term" value="P:cell adhesion involved in single-species biofilm formation"/>
    <property type="evidence" value="ECO:0007669"/>
    <property type="project" value="TreeGrafter"/>
</dbReference>
<dbReference type="InterPro" id="IPR000160">
    <property type="entry name" value="GGDEF_dom"/>
</dbReference>
<dbReference type="Proteomes" id="UP000473887">
    <property type="component" value="Unassembled WGS sequence"/>
</dbReference>
<dbReference type="PANTHER" id="PTHR45138">
    <property type="entry name" value="REGULATORY COMPONENTS OF SENSORY TRANSDUCTION SYSTEM"/>
    <property type="match status" value="1"/>
</dbReference>
<dbReference type="Proteomes" id="UP000663464">
    <property type="component" value="Chromosome"/>
</dbReference>
<dbReference type="CDD" id="cd01949">
    <property type="entry name" value="GGDEF"/>
    <property type="match status" value="1"/>
</dbReference>
<dbReference type="RefSeq" id="WP_003362323.1">
    <property type="nucleotide sequence ID" value="NZ_CP013707.1"/>
</dbReference>
<dbReference type="InterPro" id="IPR043128">
    <property type="entry name" value="Rev_trsase/Diguanyl_cyclase"/>
</dbReference>
<gene>
    <name evidence="2" type="ORF">EXM69_18275</name>
    <name evidence="3" type="ORF">JQS73_07710</name>
</gene>
<feature type="domain" description="GGDEF" evidence="1">
    <location>
        <begin position="59"/>
        <end position="182"/>
    </location>
</feature>
<evidence type="ECO:0000313" key="5">
    <source>
        <dbReference type="Proteomes" id="UP000663464"/>
    </source>
</evidence>
<dbReference type="AlphaFoldDB" id="A0A0A2HF95"/>
<reference evidence="2 4" key="2">
    <citation type="submission" date="2019-02" db="EMBL/GenBank/DDBJ databases">
        <title>Genome sequencing of Clostridium botulinum clinical isolates.</title>
        <authorList>
            <person name="Brunt J."/>
            <person name="Van Vliet A.H.M."/>
            <person name="Stringer S.C."/>
            <person name="Grant K.A."/>
            <person name="Carter A.C."/>
            <person name="Peck M.W."/>
        </authorList>
    </citation>
    <scope>NUCLEOTIDE SEQUENCE [LARGE SCALE GENOMIC DNA]</scope>
    <source>
        <strain evidence="2 4">H142660711</strain>
    </source>
</reference>
<dbReference type="Pfam" id="PF00990">
    <property type="entry name" value="GGDEF"/>
    <property type="match status" value="1"/>
</dbReference>
<accession>A0A0A2HF95</accession>
<organism evidence="2 4">
    <name type="scientific">Clostridium botulinum</name>
    <dbReference type="NCBI Taxonomy" id="1491"/>
    <lineage>
        <taxon>Bacteria</taxon>
        <taxon>Bacillati</taxon>
        <taxon>Bacillota</taxon>
        <taxon>Clostridia</taxon>
        <taxon>Eubacteriales</taxon>
        <taxon>Clostridiaceae</taxon>
        <taxon>Clostridium</taxon>
    </lineage>
</organism>
<reference evidence="3" key="3">
    <citation type="submission" date="2021-02" db="EMBL/GenBank/DDBJ databases">
        <authorList>
            <person name="Dover N."/>
            <person name="Barash J.R."/>
            <person name="Bell J.M."/>
            <person name="Sylvester M.D."/>
            <person name="Arnon S."/>
        </authorList>
    </citation>
    <scope>NUCLEOTIDE SEQUENCE</scope>
    <source>
        <strain evidence="3">IBCA10-7060</strain>
    </source>
</reference>
<dbReference type="PROSITE" id="PS50887">
    <property type="entry name" value="GGDEF"/>
    <property type="match status" value="1"/>
</dbReference>
<protein>
    <submittedName>
        <fullName evidence="2">GGDEF domain-containing protein</fullName>
    </submittedName>
</protein>
<name>A0A0A2HF95_CLOBO</name>
<dbReference type="SUPFAM" id="SSF55073">
    <property type="entry name" value="Nucleotide cyclase"/>
    <property type="match status" value="1"/>
</dbReference>
<dbReference type="GO" id="GO:1902201">
    <property type="term" value="P:negative regulation of bacterial-type flagellum-dependent cell motility"/>
    <property type="evidence" value="ECO:0007669"/>
    <property type="project" value="TreeGrafter"/>
</dbReference>
<evidence type="ECO:0000313" key="3">
    <source>
        <dbReference type="EMBL" id="QRI54970.1"/>
    </source>
</evidence>
<evidence type="ECO:0000313" key="4">
    <source>
        <dbReference type="Proteomes" id="UP000473887"/>
    </source>
</evidence>
<dbReference type="Gene3D" id="3.30.70.270">
    <property type="match status" value="1"/>
</dbReference>
<dbReference type="EMBL" id="CP069280">
    <property type="protein sequence ID" value="QRI54970.1"/>
    <property type="molecule type" value="Genomic_DNA"/>
</dbReference>
<dbReference type="NCBIfam" id="TIGR00254">
    <property type="entry name" value="GGDEF"/>
    <property type="match status" value="1"/>
</dbReference>
<sequence>MSYEYMTREQLIVELKKKDKIIENIVRCASIDSLTSVLNRKRGLEDLYREIELAKINKEKLTIGFADVNNLKCINDNYGHITGDYVLITLCNIIKDNIRKSDFIFRYGGDEFIIVLPKTNIKESSIVWNRISDKIKKVSENFKYEVGMSCGFVEYDEYYNESLKELIKMADFKMYESKSKIG</sequence>
<dbReference type="InterPro" id="IPR029787">
    <property type="entry name" value="Nucleotide_cyclase"/>
</dbReference>
<dbReference type="FunFam" id="3.30.70.270:FF:000068">
    <property type="entry name" value="Putative diguanylate cyclase"/>
    <property type="match status" value="1"/>
</dbReference>
<dbReference type="GO" id="GO:0052621">
    <property type="term" value="F:diguanylate cyclase activity"/>
    <property type="evidence" value="ECO:0007669"/>
    <property type="project" value="TreeGrafter"/>
</dbReference>
<dbReference type="PANTHER" id="PTHR45138:SF23">
    <property type="entry name" value="SIGNALING PROTEIN"/>
    <property type="match status" value="1"/>
</dbReference>
<dbReference type="InterPro" id="IPR050469">
    <property type="entry name" value="Diguanylate_Cyclase"/>
</dbReference>
<evidence type="ECO:0000259" key="1">
    <source>
        <dbReference type="PROSITE" id="PS50887"/>
    </source>
</evidence>